<dbReference type="RefSeq" id="WP_348943889.1">
    <property type="nucleotide sequence ID" value="NZ_CP157355.1"/>
</dbReference>
<evidence type="ECO:0000256" key="4">
    <source>
        <dbReference type="ARBA" id="ARBA00022842"/>
    </source>
</evidence>
<feature type="chain" id="PRO_5043560092" evidence="6">
    <location>
        <begin position="25"/>
        <end position="322"/>
    </location>
</feature>
<dbReference type="KEGG" id="cmav:ABHF33_10325"/>
<evidence type="ECO:0000256" key="6">
    <source>
        <dbReference type="SAM" id="SignalP"/>
    </source>
</evidence>
<reference evidence="7" key="1">
    <citation type="submission" date="2024-05" db="EMBL/GenBank/DDBJ databases">
        <authorList>
            <person name="Yang L."/>
            <person name="Pan L."/>
        </authorList>
    </citation>
    <scope>NUCLEOTIDE SEQUENCE</scope>
    <source>
        <strain evidence="7">FCG-7</strain>
    </source>
</reference>
<dbReference type="CDD" id="cd10802">
    <property type="entry name" value="YdjC_TTHB029_like"/>
    <property type="match status" value="1"/>
</dbReference>
<evidence type="ECO:0000313" key="7">
    <source>
        <dbReference type="EMBL" id="XBL99467.1"/>
    </source>
</evidence>
<dbReference type="GO" id="GO:0005975">
    <property type="term" value="P:carbohydrate metabolic process"/>
    <property type="evidence" value="ECO:0007669"/>
    <property type="project" value="InterPro"/>
</dbReference>
<evidence type="ECO:0000256" key="5">
    <source>
        <dbReference type="ARBA" id="ARBA00023277"/>
    </source>
</evidence>
<proteinExistence type="predicted"/>
<evidence type="ECO:0000256" key="3">
    <source>
        <dbReference type="ARBA" id="ARBA00022801"/>
    </source>
</evidence>
<dbReference type="AlphaFoldDB" id="A0AAU7F6T3"/>
<keyword evidence="4" id="KW-0460">Magnesium</keyword>
<organism evidence="7">
    <name type="scientific">Chitinibacter mangrovi</name>
    <dbReference type="NCBI Taxonomy" id="3153927"/>
    <lineage>
        <taxon>Bacteria</taxon>
        <taxon>Pseudomonadati</taxon>
        <taxon>Pseudomonadota</taxon>
        <taxon>Betaproteobacteria</taxon>
        <taxon>Neisseriales</taxon>
        <taxon>Chitinibacteraceae</taxon>
        <taxon>Chitinibacter</taxon>
    </lineage>
</organism>
<feature type="signal peptide" evidence="6">
    <location>
        <begin position="1"/>
        <end position="24"/>
    </location>
</feature>
<dbReference type="Gene3D" id="3.20.20.370">
    <property type="entry name" value="Glycoside hydrolase/deacetylase"/>
    <property type="match status" value="1"/>
</dbReference>
<name>A0AAU7F6T3_9NEIS</name>
<dbReference type="SUPFAM" id="SSF88713">
    <property type="entry name" value="Glycoside hydrolase/deacetylase"/>
    <property type="match status" value="1"/>
</dbReference>
<gene>
    <name evidence="7" type="ORF">ABHF33_10325</name>
</gene>
<keyword evidence="2" id="KW-0479">Metal-binding</keyword>
<comment type="cofactor">
    <cofactor evidence="1">
        <name>Mg(2+)</name>
        <dbReference type="ChEBI" id="CHEBI:18420"/>
    </cofactor>
</comment>
<dbReference type="PANTHER" id="PTHR31609">
    <property type="entry name" value="YDJC DEACETYLASE FAMILY MEMBER"/>
    <property type="match status" value="1"/>
</dbReference>
<keyword evidence="5" id="KW-0119">Carbohydrate metabolism</keyword>
<dbReference type="GO" id="GO:0046872">
    <property type="term" value="F:metal ion binding"/>
    <property type="evidence" value="ECO:0007669"/>
    <property type="project" value="UniProtKB-KW"/>
</dbReference>
<dbReference type="GO" id="GO:0016787">
    <property type="term" value="F:hydrolase activity"/>
    <property type="evidence" value="ECO:0007669"/>
    <property type="project" value="UniProtKB-KW"/>
</dbReference>
<evidence type="ECO:0000256" key="2">
    <source>
        <dbReference type="ARBA" id="ARBA00022723"/>
    </source>
</evidence>
<keyword evidence="6" id="KW-0732">Signal</keyword>
<dbReference type="EMBL" id="CP157355">
    <property type="protein sequence ID" value="XBL99467.1"/>
    <property type="molecule type" value="Genomic_DNA"/>
</dbReference>
<keyword evidence="3" id="KW-0378">Hydrolase</keyword>
<dbReference type="Pfam" id="PF04794">
    <property type="entry name" value="YdjC"/>
    <property type="match status" value="1"/>
</dbReference>
<dbReference type="GO" id="GO:0019213">
    <property type="term" value="F:deacetylase activity"/>
    <property type="evidence" value="ECO:0007669"/>
    <property type="project" value="TreeGrafter"/>
</dbReference>
<accession>A0AAU7F6T3</accession>
<evidence type="ECO:0000256" key="1">
    <source>
        <dbReference type="ARBA" id="ARBA00001946"/>
    </source>
</evidence>
<dbReference type="InterPro" id="IPR006879">
    <property type="entry name" value="YdjC-like"/>
</dbReference>
<sequence length="322" mass="35496">MMPRTTRQAILFIGGLIAATPALATPLARCIGLSDQDTALIVNADDIGMHPDLDKAAFKLIDAGQIQDLSLMPPTPNFAQAAKWAKARNLAVGVHLTLTNEWQEKQPWGAVLSRDEVPSLYNPQGNLWATVAELAAHAKPAEVKKELLAQIAKVQAAGLKITHLDAHMVFWPATPELLNIYASLPKETGIPIVIQSFQGSLKEQYQLHRQVQSENAIATPDTFSMQYNPGMRQRGVAYQGYLELIKQLPRGVHTIGIHPAEDSPSAQAAIPDLTLRLTDYAAWQDPVLHQTIKERGIKPMTYTPLQKLQEQLNQNPARHCLK</sequence>
<protein>
    <submittedName>
        <fullName evidence="7">Polysaccharide deacetylase family protein</fullName>
    </submittedName>
</protein>
<dbReference type="PANTHER" id="PTHR31609:SF1">
    <property type="entry name" value="CARBOHYDRATE DEACETYLASE"/>
    <property type="match status" value="1"/>
</dbReference>
<dbReference type="InterPro" id="IPR011330">
    <property type="entry name" value="Glyco_hydro/deAcase_b/a-brl"/>
</dbReference>